<comment type="caution">
    <text evidence="2">The sequence shown here is derived from an EMBL/GenBank/DDBJ whole genome shotgun (WGS) entry which is preliminary data.</text>
</comment>
<name>A0A1T2KZI7_9GAMM</name>
<evidence type="ECO:0000256" key="1">
    <source>
        <dbReference type="SAM" id="Phobius"/>
    </source>
</evidence>
<keyword evidence="3" id="KW-1185">Reference proteome</keyword>
<dbReference type="Pfam" id="PF03929">
    <property type="entry name" value="PepSY_TM"/>
    <property type="match status" value="1"/>
</dbReference>
<proteinExistence type="predicted"/>
<keyword evidence="1" id="KW-1133">Transmembrane helix</keyword>
<keyword evidence="1" id="KW-0812">Transmembrane</keyword>
<dbReference type="AlphaFoldDB" id="A0A1T2KZI7"/>
<organism evidence="2 3">
    <name type="scientific">Solemya elarraichensis gill symbiont</name>
    <dbReference type="NCBI Taxonomy" id="1918949"/>
    <lineage>
        <taxon>Bacteria</taxon>
        <taxon>Pseudomonadati</taxon>
        <taxon>Pseudomonadota</taxon>
        <taxon>Gammaproteobacteria</taxon>
        <taxon>sulfur-oxidizing symbionts</taxon>
    </lineage>
</organism>
<dbReference type="RefSeq" id="WP_078477424.1">
    <property type="nucleotide sequence ID" value="NZ_MPRK01000199.1"/>
</dbReference>
<feature type="transmembrane region" description="Helical" evidence="1">
    <location>
        <begin position="59"/>
        <end position="78"/>
    </location>
</feature>
<evidence type="ECO:0000313" key="2">
    <source>
        <dbReference type="EMBL" id="OOZ38252.1"/>
    </source>
</evidence>
<protein>
    <submittedName>
        <fullName evidence="2">Uncharacterized protein</fullName>
    </submittedName>
</protein>
<dbReference type="EMBL" id="MPRK01000199">
    <property type="protein sequence ID" value="OOZ38252.1"/>
    <property type="molecule type" value="Genomic_DNA"/>
</dbReference>
<dbReference type="OrthoDB" id="9204737at2"/>
<sequence length="304" mass="35209">MGRSVYRINQESGETEQLDISAIDSDVLPNEIKLGRLVRDLHYGRGIVSGDLSLWINDFSSFILAFLPLSGLIMYIKIRNMKNRKGGSKRSLYLWRKAHSNKLALFTFIPILYLLITGIFLDHTDFFRDFLKSTKLDTAYLTPVYDDLSTDIWGFDYDGSNYRVGNRLGIFKSPDLKTWELESKGFVWRLKRAGDDLYIGGMGSPNRLLTDNGWQVVAESGHMPRDVFQMGNHVHFFGRHSHGFDLPIMDRVPLYHLFLALHDGEFFHELWVYVNDLASIIAILLLITGYIKWKRHYRNRAKAH</sequence>
<feature type="transmembrane region" description="Helical" evidence="1">
    <location>
        <begin position="99"/>
        <end position="121"/>
    </location>
</feature>
<evidence type="ECO:0000313" key="3">
    <source>
        <dbReference type="Proteomes" id="UP000190198"/>
    </source>
</evidence>
<dbReference type="InterPro" id="IPR005625">
    <property type="entry name" value="PepSY-ass_TM"/>
</dbReference>
<gene>
    <name evidence="2" type="ORF">BOW52_08965</name>
</gene>
<keyword evidence="1" id="KW-0472">Membrane</keyword>
<accession>A0A1T2KZI7</accession>
<feature type="transmembrane region" description="Helical" evidence="1">
    <location>
        <begin position="270"/>
        <end position="291"/>
    </location>
</feature>
<dbReference type="Proteomes" id="UP000190198">
    <property type="component" value="Unassembled WGS sequence"/>
</dbReference>
<reference evidence="2 3" key="1">
    <citation type="submission" date="2016-11" db="EMBL/GenBank/DDBJ databases">
        <title>Mixed transmission modes and dynamic genome evolution in an obligate animal-bacterial symbiosis.</title>
        <authorList>
            <person name="Russell S.L."/>
            <person name="Corbett-Detig R.B."/>
            <person name="Cavanaugh C.M."/>
        </authorList>
    </citation>
    <scope>NUCLEOTIDE SEQUENCE [LARGE SCALE GENOMIC DNA]</scope>
    <source>
        <strain evidence="2">Sp-SM6</strain>
    </source>
</reference>